<proteinExistence type="predicted"/>
<evidence type="ECO:0000313" key="3">
    <source>
        <dbReference type="Proteomes" id="UP001374535"/>
    </source>
</evidence>
<evidence type="ECO:0000256" key="1">
    <source>
        <dbReference type="SAM" id="MobiDB-lite"/>
    </source>
</evidence>
<evidence type="ECO:0000313" key="2">
    <source>
        <dbReference type="EMBL" id="WVZ06612.1"/>
    </source>
</evidence>
<dbReference type="EMBL" id="CP144695">
    <property type="protein sequence ID" value="WVZ06612.1"/>
    <property type="molecule type" value="Genomic_DNA"/>
</dbReference>
<gene>
    <name evidence="2" type="ORF">V8G54_019958</name>
</gene>
<feature type="compositionally biased region" description="Polar residues" evidence="1">
    <location>
        <begin position="129"/>
        <end position="141"/>
    </location>
</feature>
<protein>
    <submittedName>
        <fullName evidence="2">Uncharacterized protein</fullName>
    </submittedName>
</protein>
<organism evidence="2 3">
    <name type="scientific">Vigna mungo</name>
    <name type="common">Black gram</name>
    <name type="synonym">Phaseolus mungo</name>
    <dbReference type="NCBI Taxonomy" id="3915"/>
    <lineage>
        <taxon>Eukaryota</taxon>
        <taxon>Viridiplantae</taxon>
        <taxon>Streptophyta</taxon>
        <taxon>Embryophyta</taxon>
        <taxon>Tracheophyta</taxon>
        <taxon>Spermatophyta</taxon>
        <taxon>Magnoliopsida</taxon>
        <taxon>eudicotyledons</taxon>
        <taxon>Gunneridae</taxon>
        <taxon>Pentapetalae</taxon>
        <taxon>rosids</taxon>
        <taxon>fabids</taxon>
        <taxon>Fabales</taxon>
        <taxon>Fabaceae</taxon>
        <taxon>Papilionoideae</taxon>
        <taxon>50 kb inversion clade</taxon>
        <taxon>NPAAA clade</taxon>
        <taxon>indigoferoid/millettioid clade</taxon>
        <taxon>Phaseoleae</taxon>
        <taxon>Vigna</taxon>
    </lineage>
</organism>
<dbReference type="AlphaFoldDB" id="A0AAQ3NBD2"/>
<keyword evidence="3" id="KW-1185">Reference proteome</keyword>
<sequence length="148" mass="17063">MVATPKHFFLQHRLFFGDRRPVAIPVATVGDMKVIVENETRLKIKKLGIDNSDEYEAKRFKKYCYKHEIIIERIVLGMLQHSGVVSDRDDTYTKNLEKNGLVYVKVNDVLNTPIIDPPQLEESVENNNDQHLNTFEPSTPTLIVRKSP</sequence>
<name>A0AAQ3NBD2_VIGMU</name>
<feature type="region of interest" description="Disordered" evidence="1">
    <location>
        <begin position="129"/>
        <end position="148"/>
    </location>
</feature>
<accession>A0AAQ3NBD2</accession>
<dbReference type="Proteomes" id="UP001374535">
    <property type="component" value="Chromosome 6"/>
</dbReference>
<reference evidence="2 3" key="1">
    <citation type="journal article" date="2023" name="Life. Sci Alliance">
        <title>Evolutionary insights into 3D genome organization and epigenetic landscape of Vigna mungo.</title>
        <authorList>
            <person name="Junaid A."/>
            <person name="Singh B."/>
            <person name="Bhatia S."/>
        </authorList>
    </citation>
    <scope>NUCLEOTIDE SEQUENCE [LARGE SCALE GENOMIC DNA]</scope>
    <source>
        <strain evidence="2">Urdbean</strain>
    </source>
</reference>